<dbReference type="Proteomes" id="UP001605036">
    <property type="component" value="Unassembled WGS sequence"/>
</dbReference>
<evidence type="ECO:0000313" key="2">
    <source>
        <dbReference type="EMBL" id="KAL2603070.1"/>
    </source>
</evidence>
<dbReference type="AlphaFoldDB" id="A0ABD1XI26"/>
<evidence type="ECO:0000256" key="1">
    <source>
        <dbReference type="SAM" id="MobiDB-lite"/>
    </source>
</evidence>
<reference evidence="2 3" key="1">
    <citation type="submission" date="2024-09" db="EMBL/GenBank/DDBJ databases">
        <title>Chromosome-scale assembly of Riccia fluitans.</title>
        <authorList>
            <person name="Paukszto L."/>
            <person name="Sawicki J."/>
            <person name="Karawczyk K."/>
            <person name="Piernik-Szablinska J."/>
            <person name="Szczecinska M."/>
            <person name="Mazdziarz M."/>
        </authorList>
    </citation>
    <scope>NUCLEOTIDE SEQUENCE [LARGE SCALE GENOMIC DNA]</scope>
    <source>
        <strain evidence="2">Rf_01</strain>
        <tissue evidence="2">Aerial parts of the thallus</tissue>
    </source>
</reference>
<accession>A0ABD1XI26</accession>
<dbReference type="EMBL" id="JBHFFA010000082">
    <property type="protein sequence ID" value="KAL2603070.1"/>
    <property type="molecule type" value="Genomic_DNA"/>
</dbReference>
<protein>
    <submittedName>
        <fullName evidence="2">Uncharacterized protein</fullName>
    </submittedName>
</protein>
<gene>
    <name evidence="2" type="ORF">R1flu_017239</name>
</gene>
<comment type="caution">
    <text evidence="2">The sequence shown here is derived from an EMBL/GenBank/DDBJ whole genome shotgun (WGS) entry which is preliminary data.</text>
</comment>
<organism evidence="2 3">
    <name type="scientific">Riccia fluitans</name>
    <dbReference type="NCBI Taxonomy" id="41844"/>
    <lineage>
        <taxon>Eukaryota</taxon>
        <taxon>Viridiplantae</taxon>
        <taxon>Streptophyta</taxon>
        <taxon>Embryophyta</taxon>
        <taxon>Marchantiophyta</taxon>
        <taxon>Marchantiopsida</taxon>
        <taxon>Marchantiidae</taxon>
        <taxon>Marchantiales</taxon>
        <taxon>Ricciaceae</taxon>
        <taxon>Riccia</taxon>
    </lineage>
</organism>
<proteinExistence type="predicted"/>
<feature type="region of interest" description="Disordered" evidence="1">
    <location>
        <begin position="155"/>
        <end position="187"/>
    </location>
</feature>
<evidence type="ECO:0000313" key="3">
    <source>
        <dbReference type="Proteomes" id="UP001605036"/>
    </source>
</evidence>
<sequence length="187" mass="21050">MKKYQLKFISFRCGALAGERGPAGADRREIQQRTRRRARKRGGIIIGGFDRHLACVLENEREKSCSHVLVQDFVLRRSTVNRFNIYIGSPSAAGNGHSRHTWFSADCDHSDCCRWTISCSGTEASQCEYVKQIQVSSRDGSVDFRNGLLSHMLQELSKGPTLSQGQRKPRSKVSDQQRISSDPPRHG</sequence>
<name>A0ABD1XI26_9MARC</name>
<keyword evidence="3" id="KW-1185">Reference proteome</keyword>